<accession>A0A1R4IBS8</accession>
<evidence type="ECO:0008006" key="3">
    <source>
        <dbReference type="Google" id="ProtNLM"/>
    </source>
</evidence>
<evidence type="ECO:0000313" key="2">
    <source>
        <dbReference type="Proteomes" id="UP000196230"/>
    </source>
</evidence>
<evidence type="ECO:0000313" key="1">
    <source>
        <dbReference type="EMBL" id="SJN17044.1"/>
    </source>
</evidence>
<dbReference type="EMBL" id="FUKP01000008">
    <property type="protein sequence ID" value="SJN17044.1"/>
    <property type="molecule type" value="Genomic_DNA"/>
</dbReference>
<proteinExistence type="predicted"/>
<reference evidence="1 2" key="1">
    <citation type="submission" date="2017-02" db="EMBL/GenBank/DDBJ databases">
        <authorList>
            <person name="Peterson S.W."/>
        </authorList>
    </citation>
    <scope>NUCLEOTIDE SEQUENCE [LARGE SCALE GENOMIC DNA]</scope>
    <source>
        <strain evidence="1 2">2B3F</strain>
    </source>
</reference>
<dbReference type="AlphaFoldDB" id="A0A1R4IBS8"/>
<dbReference type="RefSeq" id="WP_087133406.1">
    <property type="nucleotide sequence ID" value="NZ_FUKP01000008.1"/>
</dbReference>
<dbReference type="Proteomes" id="UP000196230">
    <property type="component" value="Unassembled WGS sequence"/>
</dbReference>
<sequence length="325" mass="36405">MHSPSDLHRRPATPQQADVVLPATQWRAAARAHRARIAERTDPLMALHDDGLRHPVYDFLFTYYSQSAGSLQRWHPGLGVILADDSAGSAAAAEAEEFAQAPRHSWTHYRRVAPGEHPDAPEGGWTVDQETFAADRATGIAFIRDLLGRTAGRQARLGCFGLHEWAMAYRSEVHGVRHSTVPLRLGAKGTNAVVEGQRIRCTHFDAFRFFAPEARALNEEQPTRQTMRDMEQPGCLHGNMDLHKWAGKLTPAVPSELAADCFELAWEIREMDMKASPYDLVDWGFEPIRIETPAGRAEYARRQREFAVRGQALRARLLEATSRLA</sequence>
<gene>
    <name evidence="1" type="ORF">FM125_01255</name>
</gene>
<organism evidence="1 2">
    <name type="scientific">Micrococcus lylae</name>
    <dbReference type="NCBI Taxonomy" id="1273"/>
    <lineage>
        <taxon>Bacteria</taxon>
        <taxon>Bacillati</taxon>
        <taxon>Actinomycetota</taxon>
        <taxon>Actinomycetes</taxon>
        <taxon>Micrococcales</taxon>
        <taxon>Micrococcaceae</taxon>
        <taxon>Micrococcus</taxon>
    </lineage>
</organism>
<name>A0A1R4IBS8_9MICC</name>
<protein>
    <recommendedName>
        <fullName evidence="3">3-methyladenine DNA glycosylase</fullName>
    </recommendedName>
</protein>